<comment type="caution">
    <text evidence="1">The sequence shown here is derived from an EMBL/GenBank/DDBJ whole genome shotgun (WGS) entry which is preliminary data.</text>
</comment>
<gene>
    <name evidence="1" type="ORF">RKE40_26530</name>
</gene>
<sequence length="64" mass="7346">MSVLETLRRRLAHWLGEALPAVPGAPRWHDQPAFSVDAEAQRRSVRQVTIEQIGITHWSCHTLY</sequence>
<accession>A0ABU3SFD9</accession>
<keyword evidence="2" id="KW-1185">Reference proteome</keyword>
<dbReference type="Proteomes" id="UP001254257">
    <property type="component" value="Unassembled WGS sequence"/>
</dbReference>
<organism evidence="1 2">
    <name type="scientific">Bosea rubneri</name>
    <dbReference type="NCBI Taxonomy" id="3075434"/>
    <lineage>
        <taxon>Bacteria</taxon>
        <taxon>Pseudomonadati</taxon>
        <taxon>Pseudomonadota</taxon>
        <taxon>Alphaproteobacteria</taxon>
        <taxon>Hyphomicrobiales</taxon>
        <taxon>Boseaceae</taxon>
        <taxon>Bosea</taxon>
    </lineage>
</organism>
<protein>
    <submittedName>
        <fullName evidence="1">Uncharacterized protein</fullName>
    </submittedName>
</protein>
<evidence type="ECO:0000313" key="2">
    <source>
        <dbReference type="Proteomes" id="UP001254257"/>
    </source>
</evidence>
<dbReference type="RefSeq" id="WP_316021172.1">
    <property type="nucleotide sequence ID" value="NZ_JAWDID010000070.1"/>
</dbReference>
<evidence type="ECO:0000313" key="1">
    <source>
        <dbReference type="EMBL" id="MDU0343459.1"/>
    </source>
</evidence>
<name>A0ABU3SFD9_9HYPH</name>
<proteinExistence type="predicted"/>
<reference evidence="1 2" key="1">
    <citation type="submission" date="2023-09" db="EMBL/GenBank/DDBJ databases">
        <title>Whole genome shotgun sequencing (WGS) of Bosea sp. ZW T0_25, isolated from stored onions (Allium cepa).</title>
        <authorList>
            <person name="Stoll D.A."/>
            <person name="Huch M."/>
        </authorList>
    </citation>
    <scope>NUCLEOTIDE SEQUENCE [LARGE SCALE GENOMIC DNA]</scope>
    <source>
        <strain evidence="1 2">ZW T0_25</strain>
    </source>
</reference>
<dbReference type="EMBL" id="JAWDID010000070">
    <property type="protein sequence ID" value="MDU0343459.1"/>
    <property type="molecule type" value="Genomic_DNA"/>
</dbReference>